<dbReference type="InterPro" id="IPR005467">
    <property type="entry name" value="His_kinase_dom"/>
</dbReference>
<dbReference type="InterPro" id="IPR013655">
    <property type="entry name" value="PAS_fold_3"/>
</dbReference>
<dbReference type="PANTHER" id="PTHR43304:SF1">
    <property type="entry name" value="PAC DOMAIN-CONTAINING PROTEIN"/>
    <property type="match status" value="1"/>
</dbReference>
<organism evidence="8 9">
    <name type="scientific">Flavobacterium cheonanense</name>
    <dbReference type="NCBI Taxonomy" id="706183"/>
    <lineage>
        <taxon>Bacteria</taxon>
        <taxon>Pseudomonadati</taxon>
        <taxon>Bacteroidota</taxon>
        <taxon>Flavobacteriia</taxon>
        <taxon>Flavobacteriales</taxon>
        <taxon>Flavobacteriaceae</taxon>
        <taxon>Flavobacterium</taxon>
    </lineage>
</organism>
<dbReference type="CDD" id="cd00130">
    <property type="entry name" value="PAS"/>
    <property type="match status" value="1"/>
</dbReference>
<proteinExistence type="predicted"/>
<dbReference type="EMBL" id="BAABCT010000001">
    <property type="protein sequence ID" value="GAA4062844.1"/>
    <property type="molecule type" value="Genomic_DNA"/>
</dbReference>
<evidence type="ECO:0000259" key="7">
    <source>
        <dbReference type="PROSITE" id="PS50113"/>
    </source>
</evidence>
<dbReference type="Pfam" id="PF02518">
    <property type="entry name" value="HATPase_c"/>
    <property type="match status" value="1"/>
</dbReference>
<dbReference type="Gene3D" id="3.30.450.20">
    <property type="entry name" value="PAS domain"/>
    <property type="match status" value="1"/>
</dbReference>
<dbReference type="InterPro" id="IPR036890">
    <property type="entry name" value="HATPase_C_sf"/>
</dbReference>
<dbReference type="InterPro" id="IPR003594">
    <property type="entry name" value="HATPase_dom"/>
</dbReference>
<dbReference type="InterPro" id="IPR000014">
    <property type="entry name" value="PAS"/>
</dbReference>
<dbReference type="InterPro" id="IPR035965">
    <property type="entry name" value="PAS-like_dom_sf"/>
</dbReference>
<dbReference type="PANTHER" id="PTHR43304">
    <property type="entry name" value="PHYTOCHROME-LIKE PROTEIN CPH1"/>
    <property type="match status" value="1"/>
</dbReference>
<evidence type="ECO:0000256" key="2">
    <source>
        <dbReference type="ARBA" id="ARBA00012438"/>
    </source>
</evidence>
<evidence type="ECO:0000259" key="6">
    <source>
        <dbReference type="PROSITE" id="PS50109"/>
    </source>
</evidence>
<reference evidence="9" key="1">
    <citation type="journal article" date="2019" name="Int. J. Syst. Evol. Microbiol.">
        <title>The Global Catalogue of Microorganisms (GCM) 10K type strain sequencing project: providing services to taxonomists for standard genome sequencing and annotation.</title>
        <authorList>
            <consortium name="The Broad Institute Genomics Platform"/>
            <consortium name="The Broad Institute Genome Sequencing Center for Infectious Disease"/>
            <person name="Wu L."/>
            <person name="Ma J."/>
        </authorList>
    </citation>
    <scope>NUCLEOTIDE SEQUENCE [LARGE SCALE GENOMIC DNA]</scope>
    <source>
        <strain evidence="9">JCM 17069</strain>
    </source>
</reference>
<comment type="catalytic activity">
    <reaction evidence="1">
        <text>ATP + protein L-histidine = ADP + protein N-phospho-L-histidine.</text>
        <dbReference type="EC" id="2.7.13.3"/>
    </reaction>
</comment>
<evidence type="ECO:0000313" key="9">
    <source>
        <dbReference type="Proteomes" id="UP001500367"/>
    </source>
</evidence>
<sequence>MKTLYIDDQTINEIRNQFAVSASGIGIWDWDLVTNQVYYSQESLKILEMDDFSFAISTPEEWDEKVHPDDRDLYFGNIKKHFENEIPYYETCHRVLCNGKYKWILDRGKVVLRDDEGKPLRIVGTHTDISSQKEREQNLEETIVLINNQKNKLLNFAYIVSHNLKNHAGNLGTLIKLNENKMFEQNEFLSYIKTVSNELSSTIDNLSDLIKVQNNQNINKEQLNLNVYLKKVFNILMEDVHHSKVNIVNLVSIDETVFFNPAYLESILLNLTSNAIRYSSPDREPKITYSVYSVDGYKVLKIEDNGVGIDLERYGDHLFGLFKTFHSNKDSNGIGLHITKNQIEALGGKIEVESTVDKGSVFKVYFKS</sequence>
<dbReference type="InterPro" id="IPR000700">
    <property type="entry name" value="PAS-assoc_C"/>
</dbReference>
<dbReference type="PROSITE" id="PS50109">
    <property type="entry name" value="HIS_KIN"/>
    <property type="match status" value="1"/>
</dbReference>
<dbReference type="InterPro" id="IPR001610">
    <property type="entry name" value="PAC"/>
</dbReference>
<keyword evidence="9" id="KW-1185">Reference proteome</keyword>
<dbReference type="SMART" id="SM00086">
    <property type="entry name" value="PAC"/>
    <property type="match status" value="1"/>
</dbReference>
<dbReference type="Proteomes" id="UP001500367">
    <property type="component" value="Unassembled WGS sequence"/>
</dbReference>
<feature type="domain" description="PAC" evidence="7">
    <location>
        <begin position="82"/>
        <end position="141"/>
    </location>
</feature>
<feature type="domain" description="Histidine kinase" evidence="6">
    <location>
        <begin position="159"/>
        <end position="368"/>
    </location>
</feature>
<dbReference type="Pfam" id="PF08447">
    <property type="entry name" value="PAS_3"/>
    <property type="match status" value="1"/>
</dbReference>
<dbReference type="PROSITE" id="PS50113">
    <property type="entry name" value="PAC"/>
    <property type="match status" value="1"/>
</dbReference>
<accession>A0ABP7VBH6</accession>
<dbReference type="PRINTS" id="PR00344">
    <property type="entry name" value="BCTRLSENSOR"/>
</dbReference>
<keyword evidence="3" id="KW-0597">Phosphoprotein</keyword>
<protein>
    <recommendedName>
        <fullName evidence="2">histidine kinase</fullName>
        <ecNumber evidence="2">2.7.13.3</ecNumber>
    </recommendedName>
</protein>
<dbReference type="InterPro" id="IPR004358">
    <property type="entry name" value="Sig_transdc_His_kin-like_C"/>
</dbReference>
<evidence type="ECO:0000313" key="8">
    <source>
        <dbReference type="EMBL" id="GAA4062844.1"/>
    </source>
</evidence>
<dbReference type="SUPFAM" id="SSF55874">
    <property type="entry name" value="ATPase domain of HSP90 chaperone/DNA topoisomerase II/histidine kinase"/>
    <property type="match status" value="1"/>
</dbReference>
<dbReference type="EC" id="2.7.13.3" evidence="2"/>
<keyword evidence="5" id="KW-0418">Kinase</keyword>
<comment type="caution">
    <text evidence="8">The sequence shown here is derived from an EMBL/GenBank/DDBJ whole genome shotgun (WGS) entry which is preliminary data.</text>
</comment>
<dbReference type="RefSeq" id="WP_344815169.1">
    <property type="nucleotide sequence ID" value="NZ_BAABCT010000001.1"/>
</dbReference>
<name>A0ABP7VBH6_9FLAO</name>
<dbReference type="SUPFAM" id="SSF55785">
    <property type="entry name" value="PYP-like sensor domain (PAS domain)"/>
    <property type="match status" value="1"/>
</dbReference>
<gene>
    <name evidence="8" type="ORF">GCM10022389_04280</name>
</gene>
<dbReference type="SMART" id="SM00387">
    <property type="entry name" value="HATPase_c"/>
    <property type="match status" value="1"/>
</dbReference>
<dbReference type="InterPro" id="IPR052162">
    <property type="entry name" value="Sensor_kinase/Photoreceptor"/>
</dbReference>
<evidence type="ECO:0000256" key="3">
    <source>
        <dbReference type="ARBA" id="ARBA00022553"/>
    </source>
</evidence>
<evidence type="ECO:0000256" key="1">
    <source>
        <dbReference type="ARBA" id="ARBA00000085"/>
    </source>
</evidence>
<evidence type="ECO:0000256" key="4">
    <source>
        <dbReference type="ARBA" id="ARBA00022679"/>
    </source>
</evidence>
<dbReference type="Gene3D" id="3.30.565.10">
    <property type="entry name" value="Histidine kinase-like ATPase, C-terminal domain"/>
    <property type="match status" value="1"/>
</dbReference>
<evidence type="ECO:0000256" key="5">
    <source>
        <dbReference type="ARBA" id="ARBA00022777"/>
    </source>
</evidence>
<keyword evidence="4" id="KW-0808">Transferase</keyword>